<evidence type="ECO:0000256" key="2">
    <source>
        <dbReference type="SAM" id="Phobius"/>
    </source>
</evidence>
<proteinExistence type="predicted"/>
<keyword evidence="2" id="KW-0812">Transmembrane</keyword>
<dbReference type="GO" id="GO:0031207">
    <property type="term" value="C:Sec62/Sec63 complex"/>
    <property type="evidence" value="ECO:0007669"/>
    <property type="project" value="InterPro"/>
</dbReference>
<keyword evidence="2" id="KW-0472">Membrane</keyword>
<feature type="transmembrane region" description="Helical" evidence="2">
    <location>
        <begin position="39"/>
        <end position="60"/>
    </location>
</feature>
<evidence type="ECO:0000313" key="3">
    <source>
        <dbReference type="EMBL" id="KAK0955966.1"/>
    </source>
</evidence>
<name>A0AAN6H3N9_9PEZI</name>
<dbReference type="EMBL" id="JAUJLE010000451">
    <property type="protein sequence ID" value="KAK0955966.1"/>
    <property type="molecule type" value="Genomic_DNA"/>
</dbReference>
<dbReference type="AlphaFoldDB" id="A0AAN6H3N9"/>
<sequence length="290" mass="31858">MDNGTNSSSNSFNSSSDSFNSSSNGTFEGVPPPQPTKSFWTNLLLPALYLIIVAASLYTFSSTYRKRQLAKTAKLEPWFPPHRQRDIYLSLLHLDPSEQASAGGGDSEKKLSRVPDSVLKAALLQRALEDIKRIVQLRQAKPALQTLLQRGSVGDELWQRLLRAEQEMEAEVKDVVNEANAFAPEWGQVIFQSANEMNQNLLIKQRMAEIQETLEAEKAWWDKKRAGIQSDFMKELEEADGKPAEAEKAATAPVINKKSGSSDDDAVIVEAGGPAQAQGGSGKGKKKGKK</sequence>
<feature type="region of interest" description="Disordered" evidence="1">
    <location>
        <begin position="236"/>
        <end position="290"/>
    </location>
</feature>
<dbReference type="InterPro" id="IPR018624">
    <property type="entry name" value="Sec66"/>
</dbReference>
<dbReference type="PANTHER" id="PTHR28229">
    <property type="entry name" value="TRANSLOCATION PROTEIN SEC66"/>
    <property type="match status" value="1"/>
</dbReference>
<organism evidence="3 4">
    <name type="scientific">Friedmanniomyces endolithicus</name>
    <dbReference type="NCBI Taxonomy" id="329885"/>
    <lineage>
        <taxon>Eukaryota</taxon>
        <taxon>Fungi</taxon>
        <taxon>Dikarya</taxon>
        <taxon>Ascomycota</taxon>
        <taxon>Pezizomycotina</taxon>
        <taxon>Dothideomycetes</taxon>
        <taxon>Dothideomycetidae</taxon>
        <taxon>Mycosphaerellales</taxon>
        <taxon>Teratosphaeriaceae</taxon>
        <taxon>Friedmanniomyces</taxon>
    </lineage>
</organism>
<feature type="compositionally biased region" description="Low complexity" evidence="1">
    <location>
        <begin position="1"/>
        <end position="26"/>
    </location>
</feature>
<evidence type="ECO:0000256" key="1">
    <source>
        <dbReference type="SAM" id="MobiDB-lite"/>
    </source>
</evidence>
<keyword evidence="4" id="KW-1185">Reference proteome</keyword>
<dbReference type="PANTHER" id="PTHR28229:SF1">
    <property type="entry name" value="TRANSLOCATION PROTEIN SEC66"/>
    <property type="match status" value="1"/>
</dbReference>
<gene>
    <name evidence="3" type="primary">sec66_3</name>
    <name evidence="3" type="ORF">LTR91_022608</name>
</gene>
<comment type="caution">
    <text evidence="3">The sequence shown here is derived from an EMBL/GenBank/DDBJ whole genome shotgun (WGS) entry which is preliminary data.</text>
</comment>
<dbReference type="Pfam" id="PF09802">
    <property type="entry name" value="Sec66"/>
    <property type="match status" value="1"/>
</dbReference>
<feature type="region of interest" description="Disordered" evidence="1">
    <location>
        <begin position="1"/>
        <end position="32"/>
    </location>
</feature>
<reference evidence="3" key="1">
    <citation type="submission" date="2023-06" db="EMBL/GenBank/DDBJ databases">
        <title>Black Yeasts Isolated from many extreme environments.</title>
        <authorList>
            <person name="Coleine C."/>
            <person name="Stajich J.E."/>
            <person name="Selbmann L."/>
        </authorList>
    </citation>
    <scope>NUCLEOTIDE SEQUENCE</scope>
    <source>
        <strain evidence="3">CCFEE 5200</strain>
    </source>
</reference>
<keyword evidence="2" id="KW-1133">Transmembrane helix</keyword>
<accession>A0AAN6H3N9</accession>
<protein>
    <submittedName>
        <fullName evidence="3">Translocation protein S66</fullName>
    </submittedName>
</protein>
<evidence type="ECO:0000313" key="4">
    <source>
        <dbReference type="Proteomes" id="UP001175353"/>
    </source>
</evidence>
<dbReference type="GO" id="GO:0031204">
    <property type="term" value="P:post-translational protein targeting to membrane, translocation"/>
    <property type="evidence" value="ECO:0007669"/>
    <property type="project" value="InterPro"/>
</dbReference>
<dbReference type="Proteomes" id="UP001175353">
    <property type="component" value="Unassembled WGS sequence"/>
</dbReference>
<feature type="compositionally biased region" description="Basic and acidic residues" evidence="1">
    <location>
        <begin position="236"/>
        <end position="248"/>
    </location>
</feature>